<gene>
    <name evidence="5" type="ORF">KLA_10428</name>
</gene>
<dbReference type="PANTHER" id="PTHR30329:SF21">
    <property type="entry name" value="LIPOPROTEIN YIAD-RELATED"/>
    <property type="match status" value="1"/>
</dbReference>
<dbReference type="Pfam" id="PF00691">
    <property type="entry name" value="OmpA"/>
    <property type="match status" value="2"/>
</dbReference>
<evidence type="ECO:0000256" key="2">
    <source>
        <dbReference type="SAM" id="MobiDB-lite"/>
    </source>
</evidence>
<evidence type="ECO:0000313" key="5">
    <source>
        <dbReference type="EMBL" id="EWH13333.1"/>
    </source>
</evidence>
<feature type="domain" description="OmpA-like" evidence="4">
    <location>
        <begin position="189"/>
        <end position="305"/>
    </location>
</feature>
<keyword evidence="6" id="KW-1185">Reference proteome</keyword>
<reference evidence="5 6" key="1">
    <citation type="journal article" date="2014" name="Genome Announc.">
        <title>Draft Genome Sequence of the Carrageenan-Degrading Bacterium Cellulophaga sp. Strain KL-A, Isolated from Decaying Marine Algae.</title>
        <authorList>
            <person name="Shan D."/>
            <person name="Ying J."/>
            <person name="Li X."/>
            <person name="Gao Z."/>
            <person name="Wei G."/>
            <person name="Shao Z."/>
        </authorList>
    </citation>
    <scope>NUCLEOTIDE SEQUENCE [LARGE SCALE GENOMIC DNA]</scope>
    <source>
        <strain evidence="5 6">KL-A</strain>
    </source>
</reference>
<dbReference type="InterPro" id="IPR036737">
    <property type="entry name" value="OmpA-like_sf"/>
</dbReference>
<dbReference type="EMBL" id="ARZX01000012">
    <property type="protein sequence ID" value="EWH13333.1"/>
    <property type="molecule type" value="Genomic_DNA"/>
</dbReference>
<evidence type="ECO:0000256" key="1">
    <source>
        <dbReference type="PROSITE-ProRule" id="PRU00473"/>
    </source>
</evidence>
<evidence type="ECO:0000313" key="6">
    <source>
        <dbReference type="Proteomes" id="UP000019275"/>
    </source>
</evidence>
<sequence>MTKKLMYLLGIIITILVGTYFFITCCTCCGFATTDSNTVTDTNEEVQTPIEPKATAYPFSLKGNGFEFDSNDNFNFKSSEFAYQEPLSENVNKGVVAIQQYIDKDPKNAVTITGYYTAEEENKSAYPNLGIARANTIKNYVVASGVPSSKLNISGQLMNSMVPKDSIYIGPVAYDAVIAEDNTAQMDALYLKIKSNPLVLHFKTGQAAINLTAEQRQKIADISTYLDKVEGAMCNVVGHTDNTGDRTTNIGLGLKRAEFAKEYLTNNGISPSKINTSSKGPDEPIATNDTEEGKAQNRRTVITLK</sequence>
<comment type="caution">
    <text evidence="5">The sequence shown here is derived from an EMBL/GenBank/DDBJ whole genome shotgun (WGS) entry which is preliminary data.</text>
</comment>
<dbReference type="InterPro" id="IPR050330">
    <property type="entry name" value="Bact_OuterMem_StrucFunc"/>
</dbReference>
<organism evidence="5 6">
    <name type="scientific">Cellulophaga geojensis KL-A</name>
    <dbReference type="NCBI Taxonomy" id="1328323"/>
    <lineage>
        <taxon>Bacteria</taxon>
        <taxon>Pseudomonadati</taxon>
        <taxon>Bacteroidota</taxon>
        <taxon>Flavobacteriia</taxon>
        <taxon>Flavobacteriales</taxon>
        <taxon>Flavobacteriaceae</taxon>
        <taxon>Cellulophaga</taxon>
    </lineage>
</organism>
<evidence type="ECO:0000259" key="4">
    <source>
        <dbReference type="PROSITE" id="PS51123"/>
    </source>
</evidence>
<name>A0ABN0RN39_9FLAO</name>
<feature type="compositionally biased region" description="Polar residues" evidence="2">
    <location>
        <begin position="270"/>
        <end position="279"/>
    </location>
</feature>
<feature type="transmembrane region" description="Helical" evidence="3">
    <location>
        <begin position="5"/>
        <end position="23"/>
    </location>
</feature>
<dbReference type="CDD" id="cd07185">
    <property type="entry name" value="OmpA_C-like"/>
    <property type="match status" value="1"/>
</dbReference>
<dbReference type="Gene3D" id="3.30.1330.60">
    <property type="entry name" value="OmpA-like domain"/>
    <property type="match status" value="2"/>
</dbReference>
<dbReference type="InterPro" id="IPR006665">
    <property type="entry name" value="OmpA-like"/>
</dbReference>
<dbReference type="PROSITE" id="PS51123">
    <property type="entry name" value="OMPA_2"/>
    <property type="match status" value="1"/>
</dbReference>
<accession>A0ABN0RN39</accession>
<keyword evidence="3" id="KW-0812">Transmembrane</keyword>
<dbReference type="RefSeq" id="WP_013620705.1">
    <property type="nucleotide sequence ID" value="NZ_ARZX01000012.1"/>
</dbReference>
<keyword evidence="3" id="KW-1133">Transmembrane helix</keyword>
<protein>
    <submittedName>
        <fullName evidence="5">OmpA/MotB domain-containing protein</fullName>
    </submittedName>
</protein>
<dbReference type="SUPFAM" id="SSF103088">
    <property type="entry name" value="OmpA-like"/>
    <property type="match status" value="2"/>
</dbReference>
<dbReference type="Proteomes" id="UP000019275">
    <property type="component" value="Unassembled WGS sequence"/>
</dbReference>
<dbReference type="PANTHER" id="PTHR30329">
    <property type="entry name" value="STATOR ELEMENT OF FLAGELLAR MOTOR COMPLEX"/>
    <property type="match status" value="1"/>
</dbReference>
<feature type="region of interest" description="Disordered" evidence="2">
    <location>
        <begin position="270"/>
        <end position="305"/>
    </location>
</feature>
<proteinExistence type="predicted"/>
<evidence type="ECO:0000256" key="3">
    <source>
        <dbReference type="SAM" id="Phobius"/>
    </source>
</evidence>
<keyword evidence="1 3" id="KW-0472">Membrane</keyword>